<evidence type="ECO:0000313" key="6">
    <source>
        <dbReference type="Proteomes" id="UP000016930"/>
    </source>
</evidence>
<accession>M2PG77</accession>
<keyword evidence="6" id="KW-1185">Reference proteome</keyword>
<dbReference type="GO" id="GO:0016491">
    <property type="term" value="F:oxidoreductase activity"/>
    <property type="evidence" value="ECO:0007669"/>
    <property type="project" value="UniProtKB-KW"/>
</dbReference>
<evidence type="ECO:0008006" key="7">
    <source>
        <dbReference type="Google" id="ProtNLM"/>
    </source>
</evidence>
<evidence type="ECO:0000256" key="1">
    <source>
        <dbReference type="ARBA" id="ARBA00004685"/>
    </source>
</evidence>
<reference evidence="5 6" key="1">
    <citation type="journal article" date="2012" name="Proc. Natl. Acad. Sci. U.S.A.">
        <title>Comparative genomics of Ceriporiopsis subvermispora and Phanerochaete chrysosporium provide insight into selective ligninolysis.</title>
        <authorList>
            <person name="Fernandez-Fueyo E."/>
            <person name="Ruiz-Duenas F.J."/>
            <person name="Ferreira P."/>
            <person name="Floudas D."/>
            <person name="Hibbett D.S."/>
            <person name="Canessa P."/>
            <person name="Larrondo L.F."/>
            <person name="James T.Y."/>
            <person name="Seelenfreund D."/>
            <person name="Lobos S."/>
            <person name="Polanco R."/>
            <person name="Tello M."/>
            <person name="Honda Y."/>
            <person name="Watanabe T."/>
            <person name="Watanabe T."/>
            <person name="Ryu J.S."/>
            <person name="Kubicek C.P."/>
            <person name="Schmoll M."/>
            <person name="Gaskell J."/>
            <person name="Hammel K.E."/>
            <person name="St John F.J."/>
            <person name="Vanden Wymelenberg A."/>
            <person name="Sabat G."/>
            <person name="Splinter BonDurant S."/>
            <person name="Syed K."/>
            <person name="Yadav J.S."/>
            <person name="Doddapaneni H."/>
            <person name="Subramanian V."/>
            <person name="Lavin J.L."/>
            <person name="Oguiza J.A."/>
            <person name="Perez G."/>
            <person name="Pisabarro A.G."/>
            <person name="Ramirez L."/>
            <person name="Santoyo F."/>
            <person name="Master E."/>
            <person name="Coutinho P.M."/>
            <person name="Henrissat B."/>
            <person name="Lombard V."/>
            <person name="Magnuson J.K."/>
            <person name="Kuees U."/>
            <person name="Hori C."/>
            <person name="Igarashi K."/>
            <person name="Samejima M."/>
            <person name="Held B.W."/>
            <person name="Barry K.W."/>
            <person name="LaButti K.M."/>
            <person name="Lapidus A."/>
            <person name="Lindquist E.A."/>
            <person name="Lucas S.M."/>
            <person name="Riley R."/>
            <person name="Salamov A.A."/>
            <person name="Hoffmeister D."/>
            <person name="Schwenk D."/>
            <person name="Hadar Y."/>
            <person name="Yarden O."/>
            <person name="de Vries R.P."/>
            <person name="Wiebenga A."/>
            <person name="Stenlid J."/>
            <person name="Eastwood D."/>
            <person name="Grigoriev I.V."/>
            <person name="Berka R.M."/>
            <person name="Blanchette R.A."/>
            <person name="Kersten P."/>
            <person name="Martinez A.T."/>
            <person name="Vicuna R."/>
            <person name="Cullen D."/>
        </authorList>
    </citation>
    <scope>NUCLEOTIDE SEQUENCE [LARGE SCALE GENOMIC DNA]</scope>
    <source>
        <strain evidence="5 6">B</strain>
    </source>
</reference>
<dbReference type="PANTHER" id="PTHR33365:SF11">
    <property type="entry name" value="TAT PATHWAY SIGNAL SEQUENCE"/>
    <property type="match status" value="1"/>
</dbReference>
<gene>
    <name evidence="5" type="ORF">CERSUDRAFT_107019</name>
</gene>
<evidence type="ECO:0000313" key="5">
    <source>
        <dbReference type="EMBL" id="EMD34969.1"/>
    </source>
</evidence>
<feature type="transmembrane region" description="Helical" evidence="4">
    <location>
        <begin position="18"/>
        <end position="38"/>
    </location>
</feature>
<organism evidence="5 6">
    <name type="scientific">Ceriporiopsis subvermispora (strain B)</name>
    <name type="common">White-rot fungus</name>
    <name type="synonym">Gelatoporia subvermispora</name>
    <dbReference type="NCBI Taxonomy" id="914234"/>
    <lineage>
        <taxon>Eukaryota</taxon>
        <taxon>Fungi</taxon>
        <taxon>Dikarya</taxon>
        <taxon>Basidiomycota</taxon>
        <taxon>Agaricomycotina</taxon>
        <taxon>Agaricomycetes</taxon>
        <taxon>Polyporales</taxon>
        <taxon>Gelatoporiaceae</taxon>
        <taxon>Gelatoporia</taxon>
    </lineage>
</organism>
<evidence type="ECO:0000256" key="2">
    <source>
        <dbReference type="ARBA" id="ARBA00023002"/>
    </source>
</evidence>
<dbReference type="STRING" id="914234.M2PG77"/>
<dbReference type="OrthoDB" id="3687641at2759"/>
<evidence type="ECO:0000256" key="3">
    <source>
        <dbReference type="ARBA" id="ARBA00035112"/>
    </source>
</evidence>
<comment type="pathway">
    <text evidence="1">Mycotoxin biosynthesis.</text>
</comment>
<dbReference type="Pfam" id="PF11807">
    <property type="entry name" value="UstYa"/>
    <property type="match status" value="1"/>
</dbReference>
<keyword evidence="4" id="KW-0812">Transmembrane</keyword>
<keyword evidence="2" id="KW-0560">Oxidoreductase</keyword>
<keyword evidence="4" id="KW-0472">Membrane</keyword>
<dbReference type="HOGENOM" id="CLU_042941_8_2_1"/>
<dbReference type="Proteomes" id="UP000016930">
    <property type="component" value="Unassembled WGS sequence"/>
</dbReference>
<dbReference type="AlphaFoldDB" id="M2PG77"/>
<comment type="similarity">
    <text evidence="3">Belongs to the ustYa family.</text>
</comment>
<keyword evidence="4" id="KW-1133">Transmembrane helix</keyword>
<dbReference type="PANTHER" id="PTHR33365">
    <property type="entry name" value="YALI0B05434P"/>
    <property type="match status" value="1"/>
</dbReference>
<dbReference type="InterPro" id="IPR021765">
    <property type="entry name" value="UstYa-like"/>
</dbReference>
<proteinExistence type="inferred from homology"/>
<protein>
    <recommendedName>
        <fullName evidence="7">Oxidase ustYa</fullName>
    </recommendedName>
</protein>
<name>M2PG77_CERS8</name>
<dbReference type="EMBL" id="KB445801">
    <property type="protein sequence ID" value="EMD34969.1"/>
    <property type="molecule type" value="Genomic_DNA"/>
</dbReference>
<sequence length="215" mass="24636">MIGDIHEHYVLPARTVRIGIAVLICSFFFNVITALFHVPYQRDLTKFDNSTTGEPIRLPVDVRRVALEVVDSDRYGVQDDNDWASVIPVGHGFVRLGPDYYAVSMYHQMHCLNSFRRMFTQARNESRAAHDAEHVLHCLTYLRQMVLCAADATLEPAFEAHNVDGRTTQAAYGTGVTHECRDWVQVREFTEANYEMYRDEESDRFAVTEISAIED</sequence>
<dbReference type="GO" id="GO:0043386">
    <property type="term" value="P:mycotoxin biosynthetic process"/>
    <property type="evidence" value="ECO:0007669"/>
    <property type="project" value="InterPro"/>
</dbReference>
<evidence type="ECO:0000256" key="4">
    <source>
        <dbReference type="SAM" id="Phobius"/>
    </source>
</evidence>